<dbReference type="Pfam" id="PF23609">
    <property type="entry name" value="Beta-prop_EIPR1"/>
    <property type="match status" value="1"/>
</dbReference>
<dbReference type="InterPro" id="IPR036322">
    <property type="entry name" value="WD40_repeat_dom_sf"/>
</dbReference>
<dbReference type="Gene3D" id="2.130.10.10">
    <property type="entry name" value="YVTN repeat-like/Quinoprotein amine dehydrogenase"/>
    <property type="match status" value="1"/>
</dbReference>
<dbReference type="FunFam" id="2.130.10.10:FF:000732">
    <property type="entry name" value="EARP-interacting protein homolog"/>
    <property type="match status" value="1"/>
</dbReference>
<name>A0A164TS53_9CRUS</name>
<comment type="caution">
    <text evidence="5">The sequence shown here is derived from an EMBL/GenBank/DDBJ whole genome shotgun (WGS) entry which is preliminary data.</text>
</comment>
<dbReference type="STRING" id="35525.A0A164TS53"/>
<dbReference type="AlphaFoldDB" id="A0A164TS53"/>
<evidence type="ECO:0000259" key="4">
    <source>
        <dbReference type="Pfam" id="PF23609"/>
    </source>
</evidence>
<dbReference type="InterPro" id="IPR001680">
    <property type="entry name" value="WD40_rpt"/>
</dbReference>
<proteinExistence type="inferred from homology"/>
<evidence type="ECO:0000313" key="5">
    <source>
        <dbReference type="EMBL" id="KZS10702.1"/>
    </source>
</evidence>
<sequence>MEEEAPIIYGLDFQARSLCAQYGETEMVRFLIGTQSLKSENSIHCVEYDEESVLVSKFVYPHPLGEIWQTNAHPNQADIISTVHKGQNQKMSATIYKMSPVPSNGQSIDTLDPTSHGQLKAIASLESSDEKEVAKVLWQPNDGNKVVTVSTDSQINLWDFSNDGKVQNAIFSEPLCKTHNQVTAANWSPHHGTNQVAVAMETNLQVVDLRSVNKGSIYNIENAHIEPIRDLDFNPNRQYYMATCGDDGCVKFWDVRNLSSPVLNRHDHYHWVWQVRYNVFHDQLVLSAGSDARVVLTSAASLSSEPFGKLMSDDKDNDDDEDVRSPLADGVITAYEEHEDSVYSVAWSSADSWTFASLSYGGRLLIHRVPRSLKHSILF</sequence>
<dbReference type="SUPFAM" id="SSF50978">
    <property type="entry name" value="WD40 repeat-like"/>
    <property type="match status" value="1"/>
</dbReference>
<dbReference type="EMBL" id="LRGB01001735">
    <property type="protein sequence ID" value="KZS10702.1"/>
    <property type="molecule type" value="Genomic_DNA"/>
</dbReference>
<dbReference type="GO" id="GO:0016567">
    <property type="term" value="P:protein ubiquitination"/>
    <property type="evidence" value="ECO:0007669"/>
    <property type="project" value="TreeGrafter"/>
</dbReference>
<dbReference type="PROSITE" id="PS50294">
    <property type="entry name" value="WD_REPEATS_REGION"/>
    <property type="match status" value="1"/>
</dbReference>
<accession>A0A164TS53</accession>
<keyword evidence="6" id="KW-1185">Reference proteome</keyword>
<dbReference type="InterPro" id="IPR019775">
    <property type="entry name" value="WD40_repeat_CS"/>
</dbReference>
<reference evidence="5 6" key="1">
    <citation type="submission" date="2016-03" db="EMBL/GenBank/DDBJ databases">
        <title>EvidentialGene: Evidence-directed Construction of Genes on Genomes.</title>
        <authorList>
            <person name="Gilbert D.G."/>
            <person name="Choi J.-H."/>
            <person name="Mockaitis K."/>
            <person name="Colbourne J."/>
            <person name="Pfrender M."/>
        </authorList>
    </citation>
    <scope>NUCLEOTIDE SEQUENCE [LARGE SCALE GENOMIC DNA]</scope>
    <source>
        <strain evidence="5 6">Xinb3</strain>
        <tissue evidence="5">Complete organism</tissue>
    </source>
</reference>
<dbReference type="Proteomes" id="UP000076858">
    <property type="component" value="Unassembled WGS sequence"/>
</dbReference>
<dbReference type="PANTHER" id="PTHR14205:SF15">
    <property type="entry name" value="EARP AND GARP COMPLEX-INTERACTING PROTEIN 1"/>
    <property type="match status" value="1"/>
</dbReference>
<evidence type="ECO:0000256" key="3">
    <source>
        <dbReference type="ARBA" id="ARBA00022737"/>
    </source>
</evidence>
<comment type="similarity">
    <text evidence="1">Belongs to the WD repeat EIPR1 family.</text>
</comment>
<organism evidence="5 6">
    <name type="scientific">Daphnia magna</name>
    <dbReference type="NCBI Taxonomy" id="35525"/>
    <lineage>
        <taxon>Eukaryota</taxon>
        <taxon>Metazoa</taxon>
        <taxon>Ecdysozoa</taxon>
        <taxon>Arthropoda</taxon>
        <taxon>Crustacea</taxon>
        <taxon>Branchiopoda</taxon>
        <taxon>Diplostraca</taxon>
        <taxon>Cladocera</taxon>
        <taxon>Anomopoda</taxon>
        <taxon>Daphniidae</taxon>
        <taxon>Daphnia</taxon>
    </lineage>
</organism>
<dbReference type="InterPro" id="IPR040323">
    <property type="entry name" value="EIPR1"/>
</dbReference>
<dbReference type="PROSITE" id="PS50082">
    <property type="entry name" value="WD_REPEATS_2"/>
    <property type="match status" value="2"/>
</dbReference>
<dbReference type="PANTHER" id="PTHR14205">
    <property type="entry name" value="WD-REPEAT PROTEIN"/>
    <property type="match status" value="1"/>
</dbReference>
<keyword evidence="2" id="KW-0853">WD repeat</keyword>
<evidence type="ECO:0000313" key="6">
    <source>
        <dbReference type="Proteomes" id="UP000076858"/>
    </source>
</evidence>
<dbReference type="InterPro" id="IPR059104">
    <property type="entry name" value="Beta-prop_EIPR1-like"/>
</dbReference>
<dbReference type="PROSITE" id="PS00678">
    <property type="entry name" value="WD_REPEATS_1"/>
    <property type="match status" value="2"/>
</dbReference>
<protein>
    <submittedName>
        <fullName evidence="5">Protein TSSC1</fullName>
    </submittedName>
</protein>
<dbReference type="Pfam" id="PF00400">
    <property type="entry name" value="WD40"/>
    <property type="match status" value="1"/>
</dbReference>
<gene>
    <name evidence="5" type="ORF">APZ42_024768</name>
</gene>
<evidence type="ECO:0000256" key="1">
    <source>
        <dbReference type="ARBA" id="ARBA00005672"/>
    </source>
</evidence>
<evidence type="ECO:0000256" key="2">
    <source>
        <dbReference type="ARBA" id="ARBA00022574"/>
    </source>
</evidence>
<feature type="domain" description="EIPR1-like beta-propeller" evidence="4">
    <location>
        <begin position="6"/>
        <end position="296"/>
    </location>
</feature>
<keyword evidence="3" id="KW-0677">Repeat</keyword>
<dbReference type="InterPro" id="IPR015943">
    <property type="entry name" value="WD40/YVTN_repeat-like_dom_sf"/>
</dbReference>
<dbReference type="SMART" id="SM00320">
    <property type="entry name" value="WD40"/>
    <property type="match status" value="4"/>
</dbReference>